<dbReference type="InterPro" id="IPR036869">
    <property type="entry name" value="J_dom_sf"/>
</dbReference>
<dbReference type="KEGG" id="bcad:DBX24_08915"/>
<dbReference type="SUPFAM" id="SSF46565">
    <property type="entry name" value="Chaperone J-domain"/>
    <property type="match status" value="1"/>
</dbReference>
<reference evidence="1 2" key="1">
    <citation type="submission" date="2018-04" db="EMBL/GenBank/DDBJ databases">
        <title>Characteristic and Complete Genome Sequencing of A Novel Member of Infective Endocarditis Causative Bacteria: Bergeyella cardium QL-PH.</title>
        <authorList>
            <person name="Pan H."/>
            <person name="Sun E."/>
            <person name="Zhang Y."/>
        </authorList>
    </citation>
    <scope>NUCLEOTIDE SEQUENCE [LARGE SCALE GENOMIC DNA]</scope>
    <source>
        <strain evidence="1 2">HPQL</strain>
    </source>
</reference>
<dbReference type="OrthoDB" id="1495727at2"/>
<sequence>MDRKELLESLDKLKKGYISSINTLEIMMNWGRVQLESLYATKIGKYKIELLELNIQLKALKKKIQFCHQYINQDKEPAFDKIEAEVEAMIKKAYEEVHLEKQKIVMGKEFLKNLHSPTDSAEIRKIYRNIAKSLHPDINPHLTEYQKELWYIFHKAYKSGDLDRLKALEVAFSEDLKKSEEQNEELSEEEILLQTATLAQGIKELEEDIANLEKEFPFNIADQIRDEEWVEEQQEILKNEIDEIKKVIKEKEKIYKLIRETYE</sequence>
<dbReference type="RefSeq" id="WP_120488982.1">
    <property type="nucleotide sequence ID" value="NZ_CP029149.1"/>
</dbReference>
<name>A0A6P1QZ73_9FLAO</name>
<evidence type="ECO:0000313" key="2">
    <source>
        <dbReference type="Proteomes" id="UP000464318"/>
    </source>
</evidence>
<protein>
    <submittedName>
        <fullName evidence="1">Uncharacterized protein</fullName>
    </submittedName>
</protein>
<organism evidence="1 2">
    <name type="scientific">Bergeyella cardium</name>
    <dbReference type="NCBI Taxonomy" id="1585976"/>
    <lineage>
        <taxon>Bacteria</taxon>
        <taxon>Pseudomonadati</taxon>
        <taxon>Bacteroidota</taxon>
        <taxon>Flavobacteriia</taxon>
        <taxon>Flavobacteriales</taxon>
        <taxon>Weeksellaceae</taxon>
        <taxon>Bergeyella</taxon>
    </lineage>
</organism>
<dbReference type="AlphaFoldDB" id="A0A6P1QZ73"/>
<accession>A0A6P1QZ73</accession>
<gene>
    <name evidence="1" type="ORF">DBX24_08915</name>
</gene>
<evidence type="ECO:0000313" key="1">
    <source>
        <dbReference type="EMBL" id="QHN65994.1"/>
    </source>
</evidence>
<proteinExistence type="predicted"/>
<dbReference type="Proteomes" id="UP000464318">
    <property type="component" value="Chromosome"/>
</dbReference>
<keyword evidence="2" id="KW-1185">Reference proteome</keyword>
<dbReference type="EMBL" id="CP029149">
    <property type="protein sequence ID" value="QHN65994.1"/>
    <property type="molecule type" value="Genomic_DNA"/>
</dbReference>